<organism evidence="1 2">
    <name type="scientific">Gigaspora margarita</name>
    <dbReference type="NCBI Taxonomy" id="4874"/>
    <lineage>
        <taxon>Eukaryota</taxon>
        <taxon>Fungi</taxon>
        <taxon>Fungi incertae sedis</taxon>
        <taxon>Mucoromycota</taxon>
        <taxon>Glomeromycotina</taxon>
        <taxon>Glomeromycetes</taxon>
        <taxon>Diversisporales</taxon>
        <taxon>Gigasporaceae</taxon>
        <taxon>Gigaspora</taxon>
    </lineage>
</organism>
<evidence type="ECO:0000313" key="2">
    <source>
        <dbReference type="Proteomes" id="UP000789901"/>
    </source>
</evidence>
<comment type="caution">
    <text evidence="1">The sequence shown here is derived from an EMBL/GenBank/DDBJ whole genome shotgun (WGS) entry which is preliminary data.</text>
</comment>
<feature type="non-terminal residue" evidence="1">
    <location>
        <position position="1"/>
    </location>
</feature>
<gene>
    <name evidence="1" type="ORF">GMARGA_LOCUS29008</name>
</gene>
<dbReference type="EMBL" id="CAJVQB010038269">
    <property type="protein sequence ID" value="CAG8826047.1"/>
    <property type="molecule type" value="Genomic_DNA"/>
</dbReference>
<proteinExistence type="predicted"/>
<sequence>TYRNIFASSEAEIQQQLQIVAQNISPKDHNIAKWLGLSNQVFAVCLIRNIMETYDKIEYKIKKKIEIAKSVELAKQDDLTERIIANIKQMEVHSKMEVDINIDNKTEIIDKTSNEFDKVEDISSSIWASVSKSSQIYSPVTEVQKNWYDSTLDLVELEKWQNMLKEVKAELVV</sequence>
<protein>
    <submittedName>
        <fullName evidence="1">2375_t:CDS:1</fullName>
    </submittedName>
</protein>
<dbReference type="Proteomes" id="UP000789901">
    <property type="component" value="Unassembled WGS sequence"/>
</dbReference>
<feature type="non-terminal residue" evidence="1">
    <location>
        <position position="173"/>
    </location>
</feature>
<name>A0ABN7WC05_GIGMA</name>
<reference evidence="1 2" key="1">
    <citation type="submission" date="2021-06" db="EMBL/GenBank/DDBJ databases">
        <authorList>
            <person name="Kallberg Y."/>
            <person name="Tangrot J."/>
            <person name="Rosling A."/>
        </authorList>
    </citation>
    <scope>NUCLEOTIDE SEQUENCE [LARGE SCALE GENOMIC DNA]</scope>
    <source>
        <strain evidence="1 2">120-4 pot B 10/14</strain>
    </source>
</reference>
<evidence type="ECO:0000313" key="1">
    <source>
        <dbReference type="EMBL" id="CAG8826047.1"/>
    </source>
</evidence>
<accession>A0ABN7WC05</accession>
<keyword evidence="2" id="KW-1185">Reference proteome</keyword>